<evidence type="ECO:0000313" key="6">
    <source>
        <dbReference type="Proteomes" id="UP000262257"/>
    </source>
</evidence>
<evidence type="ECO:0000313" key="5">
    <source>
        <dbReference type="EMBL" id="HCM31707.1"/>
    </source>
</evidence>
<keyword evidence="3 5" id="KW-0012">Acyltransferase</keyword>
<feature type="domain" description="Phospholipid/glycerol acyltransferase" evidence="4">
    <location>
        <begin position="46"/>
        <end position="158"/>
    </location>
</feature>
<dbReference type="GO" id="GO:0003841">
    <property type="term" value="F:1-acylglycerol-3-phosphate O-acyltransferase activity"/>
    <property type="evidence" value="ECO:0007669"/>
    <property type="project" value="TreeGrafter"/>
</dbReference>
<accession>A0A3D3G2C4</accession>
<dbReference type="SMART" id="SM00563">
    <property type="entry name" value="PlsC"/>
    <property type="match status" value="1"/>
</dbReference>
<reference evidence="5 6" key="1">
    <citation type="journal article" date="2018" name="Nat. Biotechnol.">
        <title>A standardized bacterial taxonomy based on genome phylogeny substantially revises the tree of life.</title>
        <authorList>
            <person name="Parks D.H."/>
            <person name="Chuvochina M."/>
            <person name="Waite D.W."/>
            <person name="Rinke C."/>
            <person name="Skarshewski A."/>
            <person name="Chaumeil P.A."/>
            <person name="Hugenholtz P."/>
        </authorList>
    </citation>
    <scope>NUCLEOTIDE SEQUENCE [LARGE SCALE GENOMIC DNA]</scope>
    <source>
        <strain evidence="5">UBA10045</strain>
    </source>
</reference>
<evidence type="ECO:0000256" key="1">
    <source>
        <dbReference type="ARBA" id="ARBA00005189"/>
    </source>
</evidence>
<dbReference type="PANTHER" id="PTHR10434:SF9">
    <property type="entry name" value="PHOSPHOLIPID_GLYCEROL ACYLTRANSFERASE DOMAIN-CONTAINING PROTEIN"/>
    <property type="match status" value="1"/>
</dbReference>
<dbReference type="PANTHER" id="PTHR10434">
    <property type="entry name" value="1-ACYL-SN-GLYCEROL-3-PHOSPHATE ACYLTRANSFERASE"/>
    <property type="match status" value="1"/>
</dbReference>
<comment type="pathway">
    <text evidence="1">Lipid metabolism.</text>
</comment>
<proteinExistence type="predicted"/>
<gene>
    <name evidence="5" type="ORF">DIC32_09395</name>
</gene>
<protein>
    <submittedName>
        <fullName evidence="5">Acyltransferase</fullName>
    </submittedName>
</protein>
<dbReference type="Proteomes" id="UP000262257">
    <property type="component" value="Unassembled WGS sequence"/>
</dbReference>
<evidence type="ECO:0000259" key="4">
    <source>
        <dbReference type="SMART" id="SM00563"/>
    </source>
</evidence>
<dbReference type="AlphaFoldDB" id="A0A3D3G2C4"/>
<dbReference type="Pfam" id="PF01553">
    <property type="entry name" value="Acyltransferase"/>
    <property type="match status" value="1"/>
</dbReference>
<dbReference type="InterPro" id="IPR002123">
    <property type="entry name" value="Plipid/glycerol_acylTrfase"/>
</dbReference>
<name>A0A3D3G2C4_ACIRA</name>
<dbReference type="SUPFAM" id="SSF69593">
    <property type="entry name" value="Glycerol-3-phosphate (1)-acyltransferase"/>
    <property type="match status" value="1"/>
</dbReference>
<evidence type="ECO:0000256" key="2">
    <source>
        <dbReference type="ARBA" id="ARBA00022679"/>
    </source>
</evidence>
<dbReference type="GO" id="GO:0006654">
    <property type="term" value="P:phosphatidic acid biosynthetic process"/>
    <property type="evidence" value="ECO:0007669"/>
    <property type="project" value="TreeGrafter"/>
</dbReference>
<comment type="caution">
    <text evidence="5">The sequence shown here is derived from an EMBL/GenBank/DDBJ whole genome shotgun (WGS) entry which is preliminary data.</text>
</comment>
<dbReference type="RefSeq" id="WP_248088443.1">
    <property type="nucleotide sequence ID" value="NZ_JAATPJ010000008.1"/>
</dbReference>
<dbReference type="EMBL" id="DPXL01000120">
    <property type="protein sequence ID" value="HCM31707.1"/>
    <property type="molecule type" value="Genomic_DNA"/>
</dbReference>
<keyword evidence="2 5" id="KW-0808">Transferase</keyword>
<evidence type="ECO:0000256" key="3">
    <source>
        <dbReference type="ARBA" id="ARBA00023315"/>
    </source>
</evidence>
<organism evidence="5 6">
    <name type="scientific">Acinetobacter radioresistens</name>
    <dbReference type="NCBI Taxonomy" id="40216"/>
    <lineage>
        <taxon>Bacteria</taxon>
        <taxon>Pseudomonadati</taxon>
        <taxon>Pseudomonadota</taxon>
        <taxon>Gammaproteobacteria</taxon>
        <taxon>Moraxellales</taxon>
        <taxon>Moraxellaceae</taxon>
        <taxon>Acinetobacter</taxon>
    </lineage>
</organism>
<sequence>MLQHFPRLPNLVPSRGTAATRLLCQKLFLAQGWTFEGEFPNLPKAVAVVSPHTSNIDGWYGFLVIGALGLKVNVFGKDSLFRFPFKSLLKWIGIIPVKRNSTNGLTEQAVEKIHSTDKIWIALAPEGTRKRAEKIKSGFYWIAYQADIPIVMFSFDYKHKKVYCLGIMQPTGNYEADLEYILKQYQGKFFPKKPEWLALPLQKLLENAGKN</sequence>
<dbReference type="CDD" id="cd07988">
    <property type="entry name" value="LPLAT_ABO13168-like"/>
    <property type="match status" value="1"/>
</dbReference>